<sequence>MGKEKGGRWETRIGRGRGRRGGKGKTPPRLARTEMRARKCSNTARDARPRCNTKEKLSKAGDFRHKGTTLKAR</sequence>
<evidence type="ECO:0000313" key="2">
    <source>
        <dbReference type="EMBL" id="KAK7309311.1"/>
    </source>
</evidence>
<dbReference type="EMBL" id="JAYKXN010000002">
    <property type="protein sequence ID" value="KAK7309311.1"/>
    <property type="molecule type" value="Genomic_DNA"/>
</dbReference>
<evidence type="ECO:0000256" key="1">
    <source>
        <dbReference type="SAM" id="MobiDB-lite"/>
    </source>
</evidence>
<gene>
    <name evidence="2" type="ORF">RJT34_05931</name>
</gene>
<keyword evidence="3" id="KW-1185">Reference proteome</keyword>
<feature type="compositionally biased region" description="Basic residues" evidence="1">
    <location>
        <begin position="14"/>
        <end position="23"/>
    </location>
</feature>
<dbReference type="AlphaFoldDB" id="A0AAN9K3J6"/>
<feature type="compositionally biased region" description="Basic and acidic residues" evidence="1">
    <location>
        <begin position="45"/>
        <end position="65"/>
    </location>
</feature>
<feature type="region of interest" description="Disordered" evidence="1">
    <location>
        <begin position="1"/>
        <end position="73"/>
    </location>
</feature>
<comment type="caution">
    <text evidence="2">The sequence shown here is derived from an EMBL/GenBank/DDBJ whole genome shotgun (WGS) entry which is preliminary data.</text>
</comment>
<dbReference type="Proteomes" id="UP001359559">
    <property type="component" value="Unassembled WGS sequence"/>
</dbReference>
<feature type="compositionally biased region" description="Basic and acidic residues" evidence="1">
    <location>
        <begin position="1"/>
        <end position="13"/>
    </location>
</feature>
<name>A0AAN9K3J6_CLITE</name>
<proteinExistence type="predicted"/>
<reference evidence="2 3" key="1">
    <citation type="submission" date="2024-01" db="EMBL/GenBank/DDBJ databases">
        <title>The genomes of 5 underutilized Papilionoideae crops provide insights into root nodulation and disease resistance.</title>
        <authorList>
            <person name="Yuan L."/>
        </authorList>
    </citation>
    <scope>NUCLEOTIDE SEQUENCE [LARGE SCALE GENOMIC DNA]</scope>
    <source>
        <strain evidence="2">LY-2023</strain>
        <tissue evidence="2">Leaf</tissue>
    </source>
</reference>
<protein>
    <submittedName>
        <fullName evidence="2">Uncharacterized protein</fullName>
    </submittedName>
</protein>
<organism evidence="2 3">
    <name type="scientific">Clitoria ternatea</name>
    <name type="common">Butterfly pea</name>
    <dbReference type="NCBI Taxonomy" id="43366"/>
    <lineage>
        <taxon>Eukaryota</taxon>
        <taxon>Viridiplantae</taxon>
        <taxon>Streptophyta</taxon>
        <taxon>Embryophyta</taxon>
        <taxon>Tracheophyta</taxon>
        <taxon>Spermatophyta</taxon>
        <taxon>Magnoliopsida</taxon>
        <taxon>eudicotyledons</taxon>
        <taxon>Gunneridae</taxon>
        <taxon>Pentapetalae</taxon>
        <taxon>rosids</taxon>
        <taxon>fabids</taxon>
        <taxon>Fabales</taxon>
        <taxon>Fabaceae</taxon>
        <taxon>Papilionoideae</taxon>
        <taxon>50 kb inversion clade</taxon>
        <taxon>NPAAA clade</taxon>
        <taxon>indigoferoid/millettioid clade</taxon>
        <taxon>Phaseoleae</taxon>
        <taxon>Clitoria</taxon>
    </lineage>
</organism>
<evidence type="ECO:0000313" key="3">
    <source>
        <dbReference type="Proteomes" id="UP001359559"/>
    </source>
</evidence>
<accession>A0AAN9K3J6</accession>